<name>A0A2R4PH07_CITFR</name>
<organism evidence="1">
    <name type="scientific">Citrobacter freundii</name>
    <dbReference type="NCBI Taxonomy" id="546"/>
    <lineage>
        <taxon>Bacteria</taxon>
        <taxon>Pseudomonadati</taxon>
        <taxon>Pseudomonadota</taxon>
        <taxon>Gammaproteobacteria</taxon>
        <taxon>Enterobacterales</taxon>
        <taxon>Enterobacteriaceae</taxon>
        <taxon>Citrobacter</taxon>
        <taxon>Citrobacter freundii complex</taxon>
    </lineage>
</organism>
<accession>A0A2R4PH07</accession>
<protein>
    <submittedName>
        <fullName evidence="1">Phage-like protein</fullName>
    </submittedName>
</protein>
<dbReference type="RefSeq" id="WP_129609766.1">
    <property type="nucleotide sequence ID" value="NZ_CP047269.1"/>
</dbReference>
<reference evidence="1" key="1">
    <citation type="submission" date="2017-11" db="EMBL/GenBank/DDBJ databases">
        <title>Citrobacter freundii harbouring blaOXA-204 on a prophage.</title>
        <authorList>
            <person name="Boyd D.A."/>
            <person name="Mataseje L.F."/>
            <person name="Longtin J."/>
            <person name="Mulvey M.R."/>
        </authorList>
    </citation>
    <scope>NUCLEOTIDE SEQUENCE</scope>
    <source>
        <strain evidence="1">N16-03880</strain>
    </source>
</reference>
<sequence>MSSNNEAPETTPNGIKIGNRVIGWSGAVKQFDGSCFDSRNSEGLRWLACIMDAVAAGWVSLGTERELILWRWLVSTVFINEEKDKNGTIEIPNEDGGVDIAVIYSGKKGNLSIYPGPLRFSLANHVEGIAIEKYGVCEGSALALRMYQDMVIADPGYGFRMSPFGRKGLEMLHDDYIGEINTNGMPEAHVIH</sequence>
<evidence type="ECO:0000313" key="1">
    <source>
        <dbReference type="EMBL" id="AVX50960.1"/>
    </source>
</evidence>
<dbReference type="EMBL" id="MG430338">
    <property type="protein sequence ID" value="AVX50960.1"/>
    <property type="molecule type" value="Genomic_DNA"/>
</dbReference>
<proteinExistence type="predicted"/>
<dbReference type="AlphaFoldDB" id="A0A2R4PH07"/>
<gene>
    <name evidence="1" type="ORF">CFOXA204_0050</name>
</gene>